<dbReference type="Proteomes" id="UP000617426">
    <property type="component" value="Unassembled WGS sequence"/>
</dbReference>
<evidence type="ECO:0000256" key="8">
    <source>
        <dbReference type="ARBA" id="ARBA00022840"/>
    </source>
</evidence>
<keyword evidence="10 14" id="KW-0573">Peptidoglycan synthesis</keyword>
<evidence type="ECO:0000259" key="17">
    <source>
        <dbReference type="Pfam" id="PF08245"/>
    </source>
</evidence>
<keyword evidence="6 14" id="KW-0132">Cell division</keyword>
<gene>
    <name evidence="14" type="primary">murC</name>
    <name evidence="18" type="ORF">HD592_001019</name>
</gene>
<keyword evidence="12 14" id="KW-0961">Cell wall biogenesis/degradation</keyword>
<comment type="subcellular location">
    <subcellularLocation>
        <location evidence="1 14">Cytoplasm</location>
    </subcellularLocation>
</comment>
<dbReference type="InterPro" id="IPR005758">
    <property type="entry name" value="UDP-N-AcMur_Ala_ligase_MurC"/>
</dbReference>
<keyword evidence="19" id="KW-1185">Reference proteome</keyword>
<dbReference type="InterPro" id="IPR000713">
    <property type="entry name" value="Mur_ligase_N"/>
</dbReference>
<dbReference type="InterPro" id="IPR013221">
    <property type="entry name" value="Mur_ligase_cen"/>
</dbReference>
<dbReference type="GO" id="GO:0008360">
    <property type="term" value="P:regulation of cell shape"/>
    <property type="evidence" value="ECO:0007669"/>
    <property type="project" value="UniProtKB-KW"/>
</dbReference>
<evidence type="ECO:0000256" key="10">
    <source>
        <dbReference type="ARBA" id="ARBA00022984"/>
    </source>
</evidence>
<evidence type="ECO:0000259" key="16">
    <source>
        <dbReference type="Pfam" id="PF02875"/>
    </source>
</evidence>
<dbReference type="Pfam" id="PF02875">
    <property type="entry name" value="Mur_ligase_C"/>
    <property type="match status" value="1"/>
</dbReference>
<dbReference type="InterPro" id="IPR036565">
    <property type="entry name" value="Mur-like_cat_sf"/>
</dbReference>
<dbReference type="PANTHER" id="PTHR43445:SF3">
    <property type="entry name" value="UDP-N-ACETYLMURAMATE--L-ALANINE LIGASE"/>
    <property type="match status" value="1"/>
</dbReference>
<evidence type="ECO:0000256" key="3">
    <source>
        <dbReference type="ARBA" id="ARBA00012211"/>
    </source>
</evidence>
<evidence type="ECO:0000259" key="15">
    <source>
        <dbReference type="Pfam" id="PF01225"/>
    </source>
</evidence>
<dbReference type="Gene3D" id="3.40.1190.10">
    <property type="entry name" value="Mur-like, catalytic domain"/>
    <property type="match status" value="1"/>
</dbReference>
<dbReference type="InterPro" id="IPR050061">
    <property type="entry name" value="MurCDEF_pg_biosynth"/>
</dbReference>
<dbReference type="PANTHER" id="PTHR43445">
    <property type="entry name" value="UDP-N-ACETYLMURAMATE--L-ALANINE LIGASE-RELATED"/>
    <property type="match status" value="1"/>
</dbReference>
<dbReference type="Pfam" id="PF08245">
    <property type="entry name" value="Mur_ligase_M"/>
    <property type="match status" value="1"/>
</dbReference>
<dbReference type="InterPro" id="IPR004101">
    <property type="entry name" value="Mur_ligase_C"/>
</dbReference>
<evidence type="ECO:0000256" key="2">
    <source>
        <dbReference type="ARBA" id="ARBA00004752"/>
    </source>
</evidence>
<dbReference type="GO" id="GO:0051301">
    <property type="term" value="P:cell division"/>
    <property type="evidence" value="ECO:0007669"/>
    <property type="project" value="UniProtKB-KW"/>
</dbReference>
<dbReference type="SUPFAM" id="SSF51984">
    <property type="entry name" value="MurCD N-terminal domain"/>
    <property type="match status" value="1"/>
</dbReference>
<dbReference type="RefSeq" id="WP_184452368.1">
    <property type="nucleotide sequence ID" value="NZ_JACHMK010000001.1"/>
</dbReference>
<comment type="similarity">
    <text evidence="14">Belongs to the MurCDEF family.</text>
</comment>
<comment type="catalytic activity">
    <reaction evidence="13 14">
        <text>UDP-N-acetyl-alpha-D-muramate + L-alanine + ATP = UDP-N-acetyl-alpha-D-muramoyl-L-alanine + ADP + phosphate + H(+)</text>
        <dbReference type="Rhea" id="RHEA:23372"/>
        <dbReference type="ChEBI" id="CHEBI:15378"/>
        <dbReference type="ChEBI" id="CHEBI:30616"/>
        <dbReference type="ChEBI" id="CHEBI:43474"/>
        <dbReference type="ChEBI" id="CHEBI:57972"/>
        <dbReference type="ChEBI" id="CHEBI:70757"/>
        <dbReference type="ChEBI" id="CHEBI:83898"/>
        <dbReference type="ChEBI" id="CHEBI:456216"/>
        <dbReference type="EC" id="6.3.2.8"/>
    </reaction>
</comment>
<comment type="function">
    <text evidence="14">Cell wall formation.</text>
</comment>
<organism evidence="18 19">
    <name type="scientific">Schaalia hyovaginalis</name>
    <dbReference type="NCBI Taxonomy" id="29316"/>
    <lineage>
        <taxon>Bacteria</taxon>
        <taxon>Bacillati</taxon>
        <taxon>Actinomycetota</taxon>
        <taxon>Actinomycetes</taxon>
        <taxon>Actinomycetales</taxon>
        <taxon>Actinomycetaceae</taxon>
        <taxon>Schaalia</taxon>
    </lineage>
</organism>
<sequence>MNGSNSAAPVEGRFHFIGIGGAGMSVVAELLASRGARVSGSDRCASAVLDRLGGLGIEVHAGHDAVHVPLDATVVVSTAIRESNPELAVARRRGQRVIHRSQALALAASGMRFIGVAGAHGKTTTSGMLAVALREAGEDPSVAVGGIVPQFGSGAHLGSGEVFVAEADESDGSFLNYAPAIEVVTNVEPDHLDRYGSARAFEEIFVEFSRRLVPGGLLVCCAEDPGAARLAGAAGGEGTRVLTYGRPCECEGVPDVAITEVTSSPEGVSATLTGPGGEVRLELAVPGVHNILNATAAWIAGVECGVGAEKMARCLAAFGGTSRRFELRGSVGARRVFDDYAHHPTEVAAAIAQARVVAGQGGVAVVFQPHLFSRTRIFAADFARALAAADHVVLTDIYAAREDPEPGVTAALISDAIEGARFVPDMHEAARLAARLCPEGGLVVTMGAGSITECAPDVLDEWRIQAGLE</sequence>
<dbReference type="SUPFAM" id="SSF53244">
    <property type="entry name" value="MurD-like peptide ligases, peptide-binding domain"/>
    <property type="match status" value="1"/>
</dbReference>
<evidence type="ECO:0000256" key="9">
    <source>
        <dbReference type="ARBA" id="ARBA00022960"/>
    </source>
</evidence>
<evidence type="ECO:0000256" key="7">
    <source>
        <dbReference type="ARBA" id="ARBA00022741"/>
    </source>
</evidence>
<keyword evidence="7 14" id="KW-0547">Nucleotide-binding</keyword>
<keyword evidence="9 14" id="KW-0133">Cell shape</keyword>
<evidence type="ECO:0000256" key="6">
    <source>
        <dbReference type="ARBA" id="ARBA00022618"/>
    </source>
</evidence>
<dbReference type="GO" id="GO:0005524">
    <property type="term" value="F:ATP binding"/>
    <property type="evidence" value="ECO:0007669"/>
    <property type="project" value="UniProtKB-UniRule"/>
</dbReference>
<keyword evidence="11 14" id="KW-0131">Cell cycle</keyword>
<evidence type="ECO:0000313" key="19">
    <source>
        <dbReference type="Proteomes" id="UP000617426"/>
    </source>
</evidence>
<dbReference type="EMBL" id="JACHMK010000001">
    <property type="protein sequence ID" value="MBB6334454.1"/>
    <property type="molecule type" value="Genomic_DNA"/>
</dbReference>
<dbReference type="AlphaFoldDB" id="A0A923E6J5"/>
<reference evidence="18" key="1">
    <citation type="submission" date="2020-08" db="EMBL/GenBank/DDBJ databases">
        <title>Sequencing the genomes of 1000 actinobacteria strains.</title>
        <authorList>
            <person name="Klenk H.-P."/>
        </authorList>
    </citation>
    <scope>NUCLEOTIDE SEQUENCE</scope>
    <source>
        <strain evidence="18">DSM 10695</strain>
    </source>
</reference>
<comment type="caution">
    <text evidence="18">The sequence shown here is derived from an EMBL/GenBank/DDBJ whole genome shotgun (WGS) entry which is preliminary data.</text>
</comment>
<dbReference type="Gene3D" id="3.90.190.20">
    <property type="entry name" value="Mur ligase, C-terminal domain"/>
    <property type="match status" value="1"/>
</dbReference>
<protein>
    <recommendedName>
        <fullName evidence="3 14">UDP-N-acetylmuramate--L-alanine ligase</fullName>
        <ecNumber evidence="3 14">6.3.2.8</ecNumber>
    </recommendedName>
    <alternativeName>
        <fullName evidence="14">UDP-N-acetylmuramoyl-L-alanine synthetase</fullName>
    </alternativeName>
</protein>
<evidence type="ECO:0000256" key="11">
    <source>
        <dbReference type="ARBA" id="ARBA00023306"/>
    </source>
</evidence>
<evidence type="ECO:0000256" key="14">
    <source>
        <dbReference type="HAMAP-Rule" id="MF_00046"/>
    </source>
</evidence>
<dbReference type="EC" id="6.3.2.8" evidence="3 14"/>
<dbReference type="NCBIfam" id="TIGR01082">
    <property type="entry name" value="murC"/>
    <property type="match status" value="1"/>
</dbReference>
<dbReference type="Gene3D" id="3.40.50.720">
    <property type="entry name" value="NAD(P)-binding Rossmann-like Domain"/>
    <property type="match status" value="1"/>
</dbReference>
<evidence type="ECO:0000256" key="5">
    <source>
        <dbReference type="ARBA" id="ARBA00022598"/>
    </source>
</evidence>
<dbReference type="GO" id="GO:0009252">
    <property type="term" value="P:peptidoglycan biosynthetic process"/>
    <property type="evidence" value="ECO:0007669"/>
    <property type="project" value="UniProtKB-UniRule"/>
</dbReference>
<evidence type="ECO:0000256" key="4">
    <source>
        <dbReference type="ARBA" id="ARBA00022490"/>
    </source>
</evidence>
<dbReference type="InterPro" id="IPR036615">
    <property type="entry name" value="Mur_ligase_C_dom_sf"/>
</dbReference>
<proteinExistence type="inferred from homology"/>
<evidence type="ECO:0000256" key="13">
    <source>
        <dbReference type="ARBA" id="ARBA00047833"/>
    </source>
</evidence>
<comment type="pathway">
    <text evidence="2 14">Cell wall biogenesis; peptidoglycan biosynthesis.</text>
</comment>
<name>A0A923E6J5_9ACTO</name>
<feature type="domain" description="Mur ligase C-terminal" evidence="16">
    <location>
        <begin position="323"/>
        <end position="449"/>
    </location>
</feature>
<dbReference type="GO" id="GO:0008763">
    <property type="term" value="F:UDP-N-acetylmuramate-L-alanine ligase activity"/>
    <property type="evidence" value="ECO:0007669"/>
    <property type="project" value="UniProtKB-UniRule"/>
</dbReference>
<keyword evidence="8 14" id="KW-0067">ATP-binding</keyword>
<keyword evidence="5 14" id="KW-0436">Ligase</keyword>
<feature type="domain" description="Mur ligase N-terminal catalytic" evidence="15">
    <location>
        <begin position="14"/>
        <end position="109"/>
    </location>
</feature>
<dbReference type="GO" id="GO:0071555">
    <property type="term" value="P:cell wall organization"/>
    <property type="evidence" value="ECO:0007669"/>
    <property type="project" value="UniProtKB-KW"/>
</dbReference>
<feature type="domain" description="Mur ligase central" evidence="17">
    <location>
        <begin position="116"/>
        <end position="300"/>
    </location>
</feature>
<dbReference type="GO" id="GO:0005737">
    <property type="term" value="C:cytoplasm"/>
    <property type="evidence" value="ECO:0007669"/>
    <property type="project" value="UniProtKB-SubCell"/>
</dbReference>
<accession>A0A923E6J5</accession>
<dbReference type="Pfam" id="PF01225">
    <property type="entry name" value="Mur_ligase"/>
    <property type="match status" value="1"/>
</dbReference>
<keyword evidence="4 14" id="KW-0963">Cytoplasm</keyword>
<evidence type="ECO:0000256" key="12">
    <source>
        <dbReference type="ARBA" id="ARBA00023316"/>
    </source>
</evidence>
<evidence type="ECO:0000256" key="1">
    <source>
        <dbReference type="ARBA" id="ARBA00004496"/>
    </source>
</evidence>
<feature type="binding site" evidence="14">
    <location>
        <begin position="118"/>
        <end position="124"/>
    </location>
    <ligand>
        <name>ATP</name>
        <dbReference type="ChEBI" id="CHEBI:30616"/>
    </ligand>
</feature>
<evidence type="ECO:0000313" key="18">
    <source>
        <dbReference type="EMBL" id="MBB6334454.1"/>
    </source>
</evidence>
<dbReference type="SUPFAM" id="SSF53623">
    <property type="entry name" value="MurD-like peptide ligases, catalytic domain"/>
    <property type="match status" value="1"/>
</dbReference>
<dbReference type="HAMAP" id="MF_00046">
    <property type="entry name" value="MurC"/>
    <property type="match status" value="1"/>
</dbReference>